<dbReference type="InterPro" id="IPR013185">
    <property type="entry name" value="Transl_elong_KOW-like"/>
</dbReference>
<dbReference type="Pfam" id="PF08207">
    <property type="entry name" value="EFP_N"/>
    <property type="match status" value="1"/>
</dbReference>
<comment type="caution">
    <text evidence="3">The sequence shown here is derived from an EMBL/GenBank/DDBJ whole genome shotgun (WGS) entry which is preliminary data.</text>
</comment>
<proteinExistence type="inferred from homology"/>
<accession>A0A2H0KCK8</accession>
<dbReference type="Gene3D" id="2.30.30.30">
    <property type="match status" value="1"/>
</dbReference>
<dbReference type="GO" id="GO:0043043">
    <property type="term" value="P:peptide biosynthetic process"/>
    <property type="evidence" value="ECO:0007669"/>
    <property type="project" value="InterPro"/>
</dbReference>
<dbReference type="FunFam" id="2.40.50.140:FF:000004">
    <property type="entry name" value="Elongation factor P"/>
    <property type="match status" value="1"/>
</dbReference>
<reference evidence="3 4" key="1">
    <citation type="submission" date="2017-09" db="EMBL/GenBank/DDBJ databases">
        <title>Depth-based differentiation of microbial function through sediment-hosted aquifers and enrichment of novel symbionts in the deep terrestrial subsurface.</title>
        <authorList>
            <person name="Probst A.J."/>
            <person name="Ladd B."/>
            <person name="Jarett J.K."/>
            <person name="Geller-Mcgrath D.E."/>
            <person name="Sieber C.M."/>
            <person name="Emerson J.B."/>
            <person name="Anantharaman K."/>
            <person name="Thomas B.C."/>
            <person name="Malmstrom R."/>
            <person name="Stieglmeier M."/>
            <person name="Klingl A."/>
            <person name="Woyke T."/>
            <person name="Ryan C.M."/>
            <person name="Banfield J.F."/>
        </authorList>
    </citation>
    <scope>NUCLEOTIDE SEQUENCE [LARGE SCALE GENOMIC DNA]</scope>
    <source>
        <strain evidence="3">CG11_big_fil_rev_8_21_14_0_20_46_11</strain>
    </source>
</reference>
<dbReference type="PIRSF" id="PIRSF005901">
    <property type="entry name" value="EF-P"/>
    <property type="match status" value="1"/>
</dbReference>
<dbReference type="AlphaFoldDB" id="A0A2H0KCK8"/>
<sequence>MSMLSYNEILGKKLIVYEGTPYEVLDAHIFRMQQRKPVNQTKLKNLFSGKVTEVTFHQADKVHEAEISSREIKYLYTNKGQYWFCEANDPSKRFTLEDGIVGIGGRFLKANSLLEVLSWLAPGEEGAGKMVGIKLPIKVELKVIDAPPAVKGNTAQGGTKQITLETGATINAPMFIVEGEMVRVNTVTGDYVERA</sequence>
<dbReference type="SUPFAM" id="SSF50249">
    <property type="entry name" value="Nucleic acid-binding proteins"/>
    <property type="match status" value="1"/>
</dbReference>
<feature type="domain" description="Elongation factor P C-terminal" evidence="2">
    <location>
        <begin position="139"/>
        <end position="194"/>
    </location>
</feature>
<dbReference type="PANTHER" id="PTHR30053">
    <property type="entry name" value="ELONGATION FACTOR P"/>
    <property type="match status" value="1"/>
</dbReference>
<protein>
    <recommendedName>
        <fullName evidence="2">Elongation factor P C-terminal domain-containing protein</fullName>
    </recommendedName>
</protein>
<dbReference type="InterPro" id="IPR008991">
    <property type="entry name" value="Translation_prot_SH3-like_sf"/>
</dbReference>
<gene>
    <name evidence="3" type="ORF">COV91_04805</name>
</gene>
<evidence type="ECO:0000259" key="2">
    <source>
        <dbReference type="SMART" id="SM00841"/>
    </source>
</evidence>
<dbReference type="InterPro" id="IPR015365">
    <property type="entry name" value="Elong-fact-P_C"/>
</dbReference>
<dbReference type="PANTHER" id="PTHR30053:SF12">
    <property type="entry name" value="ELONGATION FACTOR P (EF-P) FAMILY PROTEIN"/>
    <property type="match status" value="1"/>
</dbReference>
<dbReference type="Gene3D" id="2.40.50.140">
    <property type="entry name" value="Nucleic acid-binding proteins"/>
    <property type="match status" value="2"/>
</dbReference>
<dbReference type="Pfam" id="PF09285">
    <property type="entry name" value="Elong-fact-P_C"/>
    <property type="match status" value="1"/>
</dbReference>
<dbReference type="Proteomes" id="UP000229342">
    <property type="component" value="Unassembled WGS sequence"/>
</dbReference>
<organism evidence="3 4">
    <name type="scientific">Candidatus Taylorbacteria bacterium CG11_big_fil_rev_8_21_14_0_20_46_11</name>
    <dbReference type="NCBI Taxonomy" id="1975025"/>
    <lineage>
        <taxon>Bacteria</taxon>
        <taxon>Candidatus Tayloriibacteriota</taxon>
    </lineage>
</organism>
<name>A0A2H0KCK8_9BACT</name>
<dbReference type="InterPro" id="IPR012340">
    <property type="entry name" value="NA-bd_OB-fold"/>
</dbReference>
<comment type="similarity">
    <text evidence="1">Belongs to the elongation factor P family.</text>
</comment>
<dbReference type="InterPro" id="IPR014722">
    <property type="entry name" value="Rib_uL2_dom2"/>
</dbReference>
<dbReference type="SMART" id="SM00841">
    <property type="entry name" value="Elong-fact-P_C"/>
    <property type="match status" value="1"/>
</dbReference>
<dbReference type="GO" id="GO:0005829">
    <property type="term" value="C:cytosol"/>
    <property type="evidence" value="ECO:0007669"/>
    <property type="project" value="UniProtKB-ARBA"/>
</dbReference>
<dbReference type="GO" id="GO:0003746">
    <property type="term" value="F:translation elongation factor activity"/>
    <property type="evidence" value="ECO:0007669"/>
    <property type="project" value="TreeGrafter"/>
</dbReference>
<dbReference type="InterPro" id="IPR020599">
    <property type="entry name" value="Transl_elong_fac_P/YeiP"/>
</dbReference>
<dbReference type="EMBL" id="PCVG01000062">
    <property type="protein sequence ID" value="PIQ68313.1"/>
    <property type="molecule type" value="Genomic_DNA"/>
</dbReference>
<evidence type="ECO:0000313" key="4">
    <source>
        <dbReference type="Proteomes" id="UP000229342"/>
    </source>
</evidence>
<evidence type="ECO:0000256" key="1">
    <source>
        <dbReference type="ARBA" id="ARBA00009479"/>
    </source>
</evidence>
<evidence type="ECO:0000313" key="3">
    <source>
        <dbReference type="EMBL" id="PIQ68313.1"/>
    </source>
</evidence>
<dbReference type="SUPFAM" id="SSF50104">
    <property type="entry name" value="Translation proteins SH3-like domain"/>
    <property type="match status" value="1"/>
</dbReference>